<dbReference type="Proteomes" id="UP000000238">
    <property type="component" value="Chromosome"/>
</dbReference>
<keyword evidence="1 7" id="KW-1003">Cell membrane</keyword>
<dbReference type="GO" id="GO:0032153">
    <property type="term" value="C:cell division site"/>
    <property type="evidence" value="ECO:0007669"/>
    <property type="project" value="UniProtKB-UniRule"/>
</dbReference>
<keyword evidence="6 7" id="KW-0131">Cell cycle</keyword>
<evidence type="ECO:0000256" key="2">
    <source>
        <dbReference type="ARBA" id="ARBA00022618"/>
    </source>
</evidence>
<feature type="topological domain" description="Periplasmic" evidence="7">
    <location>
        <begin position="24"/>
        <end position="92"/>
    </location>
</feature>
<evidence type="ECO:0000256" key="7">
    <source>
        <dbReference type="HAMAP-Rule" id="MF_00599"/>
    </source>
</evidence>
<keyword evidence="7" id="KW-0997">Cell inner membrane</keyword>
<protein>
    <recommendedName>
        <fullName evidence="7">Cell division protein FtsB</fullName>
    </recommendedName>
</protein>
<dbReference type="GO" id="GO:0043093">
    <property type="term" value="P:FtsZ-dependent cytokinesis"/>
    <property type="evidence" value="ECO:0007669"/>
    <property type="project" value="UniProtKB-UniRule"/>
</dbReference>
<accession>Q2SKW8</accession>
<name>Q2SKW8_HAHCH</name>
<keyword evidence="5 7" id="KW-0472">Membrane</keyword>
<sequence length="92" mass="10954">MRVNWLWTVLALIICVLQFRLWVGEGSFAQAWVLDRQVESQKEENKQLVERNRRLEAEVMELKLAQSAIEERARSQLGMVYPDEQFYLLIEN</sequence>
<dbReference type="eggNOG" id="COG2919">
    <property type="taxonomic scope" value="Bacteria"/>
</dbReference>
<feature type="coiled-coil region" evidence="7">
    <location>
        <begin position="38"/>
        <end position="72"/>
    </location>
</feature>
<dbReference type="PANTHER" id="PTHR37485:SF1">
    <property type="entry name" value="CELL DIVISION PROTEIN FTSB"/>
    <property type="match status" value="1"/>
</dbReference>
<reference evidence="8 9" key="1">
    <citation type="journal article" date="2005" name="Nucleic Acids Res.">
        <title>Genomic blueprint of Hahella chejuensis, a marine microbe producing an algicidal agent.</title>
        <authorList>
            <person name="Jeong H."/>
            <person name="Yim J.H."/>
            <person name="Lee C."/>
            <person name="Choi S.-H."/>
            <person name="Park Y.K."/>
            <person name="Yoon S.H."/>
            <person name="Hur C.-G."/>
            <person name="Kang H.-Y."/>
            <person name="Kim D."/>
            <person name="Lee H.H."/>
            <person name="Park K.H."/>
            <person name="Park S.-H."/>
            <person name="Park H.-S."/>
            <person name="Lee H.K."/>
            <person name="Oh T.K."/>
            <person name="Kim J.F."/>
        </authorList>
    </citation>
    <scope>NUCLEOTIDE SEQUENCE [LARGE SCALE GENOMIC DNA]</scope>
    <source>
        <strain evidence="8 9">KCTC 2396</strain>
    </source>
</reference>
<dbReference type="KEGG" id="hch:HCH_01868"/>
<proteinExistence type="inferred from homology"/>
<dbReference type="InterPro" id="IPR007060">
    <property type="entry name" value="FtsL/DivIC"/>
</dbReference>
<evidence type="ECO:0000313" key="9">
    <source>
        <dbReference type="Proteomes" id="UP000000238"/>
    </source>
</evidence>
<dbReference type="STRING" id="349521.HCH_01868"/>
<dbReference type="PANTHER" id="PTHR37485">
    <property type="entry name" value="CELL DIVISION PROTEIN FTSB"/>
    <property type="match status" value="1"/>
</dbReference>
<evidence type="ECO:0000313" key="8">
    <source>
        <dbReference type="EMBL" id="ABC28706.1"/>
    </source>
</evidence>
<evidence type="ECO:0000256" key="5">
    <source>
        <dbReference type="ARBA" id="ARBA00023136"/>
    </source>
</evidence>
<keyword evidence="2 7" id="KW-0132">Cell division</keyword>
<evidence type="ECO:0000256" key="1">
    <source>
        <dbReference type="ARBA" id="ARBA00022475"/>
    </source>
</evidence>
<keyword evidence="4 7" id="KW-1133">Transmembrane helix</keyword>
<dbReference type="AlphaFoldDB" id="Q2SKW8"/>
<dbReference type="EMBL" id="CP000155">
    <property type="protein sequence ID" value="ABC28706.1"/>
    <property type="molecule type" value="Genomic_DNA"/>
</dbReference>
<dbReference type="HOGENOM" id="CLU_134863_5_1_6"/>
<evidence type="ECO:0000256" key="6">
    <source>
        <dbReference type="ARBA" id="ARBA00023306"/>
    </source>
</evidence>
<dbReference type="Pfam" id="PF04977">
    <property type="entry name" value="DivIC"/>
    <property type="match status" value="1"/>
</dbReference>
<dbReference type="OrthoDB" id="7061211at2"/>
<comment type="subcellular location">
    <subcellularLocation>
        <location evidence="7">Cell inner membrane</location>
        <topology evidence="7">Single-pass type II membrane protein</topology>
    </subcellularLocation>
    <text evidence="7">Localizes to the division septum.</text>
</comment>
<dbReference type="HAMAP" id="MF_00599">
    <property type="entry name" value="FtsB"/>
    <property type="match status" value="1"/>
</dbReference>
<keyword evidence="7" id="KW-0175">Coiled coil</keyword>
<feature type="topological domain" description="Cytoplasmic" evidence="7">
    <location>
        <begin position="1"/>
        <end position="5"/>
    </location>
</feature>
<keyword evidence="9" id="KW-1185">Reference proteome</keyword>
<keyword evidence="3 7" id="KW-0812">Transmembrane</keyword>
<organism evidence="8 9">
    <name type="scientific">Hahella chejuensis (strain KCTC 2396)</name>
    <dbReference type="NCBI Taxonomy" id="349521"/>
    <lineage>
        <taxon>Bacteria</taxon>
        <taxon>Pseudomonadati</taxon>
        <taxon>Pseudomonadota</taxon>
        <taxon>Gammaproteobacteria</taxon>
        <taxon>Oceanospirillales</taxon>
        <taxon>Hahellaceae</taxon>
        <taxon>Hahella</taxon>
    </lineage>
</organism>
<comment type="function">
    <text evidence="7">Essential cell division protein. May link together the upstream cell division proteins, which are predominantly cytoplasmic, with the downstream cell division proteins, which are predominantly periplasmic.</text>
</comment>
<evidence type="ECO:0000256" key="3">
    <source>
        <dbReference type="ARBA" id="ARBA00022692"/>
    </source>
</evidence>
<dbReference type="GO" id="GO:0005886">
    <property type="term" value="C:plasma membrane"/>
    <property type="evidence" value="ECO:0007669"/>
    <property type="project" value="UniProtKB-SubCell"/>
</dbReference>
<comment type="subunit">
    <text evidence="7">Part of a complex composed of FtsB, FtsL and FtsQ.</text>
</comment>
<comment type="similarity">
    <text evidence="7">Belongs to the FtsB family.</text>
</comment>
<dbReference type="GO" id="GO:0030428">
    <property type="term" value="C:cell septum"/>
    <property type="evidence" value="ECO:0007669"/>
    <property type="project" value="TreeGrafter"/>
</dbReference>
<dbReference type="InterPro" id="IPR023081">
    <property type="entry name" value="Cell_div_FtsB"/>
</dbReference>
<evidence type="ECO:0000256" key="4">
    <source>
        <dbReference type="ARBA" id="ARBA00022989"/>
    </source>
</evidence>
<gene>
    <name evidence="7" type="primary">ftsB</name>
    <name evidence="8" type="ordered locus">HCH_01868</name>
</gene>
<dbReference type="RefSeq" id="WP_011395777.1">
    <property type="nucleotide sequence ID" value="NC_007645.1"/>
</dbReference>